<dbReference type="Proteomes" id="UP001501821">
    <property type="component" value="Unassembled WGS sequence"/>
</dbReference>
<feature type="compositionally biased region" description="Basic residues" evidence="2">
    <location>
        <begin position="12"/>
        <end position="24"/>
    </location>
</feature>
<keyword evidence="4" id="KW-1185">Reference proteome</keyword>
<evidence type="ECO:0000256" key="2">
    <source>
        <dbReference type="SAM" id="MobiDB-lite"/>
    </source>
</evidence>
<organism evidence="3 4">
    <name type="scientific">Nocardioides panacisoli</name>
    <dbReference type="NCBI Taxonomy" id="627624"/>
    <lineage>
        <taxon>Bacteria</taxon>
        <taxon>Bacillati</taxon>
        <taxon>Actinomycetota</taxon>
        <taxon>Actinomycetes</taxon>
        <taxon>Propionibacteriales</taxon>
        <taxon>Nocardioidaceae</taxon>
        <taxon>Nocardioides</taxon>
    </lineage>
</organism>
<feature type="region of interest" description="Disordered" evidence="2">
    <location>
        <begin position="1"/>
        <end position="24"/>
    </location>
</feature>
<accession>A0ABP7HTF5</accession>
<sequence length="375" mass="38341">MSGRSPLDRPLRGRTKLQRADSRRHHRSMLLQHLFAAGPASRADLARSSGLTRVTVSDLVAELLQEGLVAELGAPTENRVGKPPTMVGLVPDAKHVVAVDLSVDDQVAGAVLTLTGEVISRDARPLRGLRGAEALAVVRDFAGGLTASSSRPVLGVGVATPGVVSREGDVLAAPNLDWFDVPLAEALTKALDVPVYVANDANTAVMGEYTFGGGAEGGLMLLRLSTGVGAGVVLGGTLVHGRGGAAGEIGHVTVDPDGDECACGRRGCLETFVAVPRLRRRIARGEATADVIADAGRRLGTALAPVVATLNLGEVVLSGPSDLVAPLAEVAAAAVRERVMPVSADDFDVRVTKLGDDGVLVGATGLVLAGELGVS</sequence>
<comment type="similarity">
    <text evidence="1">Belongs to the ROK (NagC/XylR) family.</text>
</comment>
<dbReference type="InterPro" id="IPR000600">
    <property type="entry name" value="ROK"/>
</dbReference>
<dbReference type="SUPFAM" id="SSF46785">
    <property type="entry name" value="Winged helix' DNA-binding domain"/>
    <property type="match status" value="1"/>
</dbReference>
<comment type="caution">
    <text evidence="3">The sequence shown here is derived from an EMBL/GenBank/DDBJ whole genome shotgun (WGS) entry which is preliminary data.</text>
</comment>
<protein>
    <submittedName>
        <fullName evidence="3">ROK family transcriptional regulator</fullName>
    </submittedName>
</protein>
<proteinExistence type="inferred from homology"/>
<dbReference type="PROSITE" id="PS01125">
    <property type="entry name" value="ROK"/>
    <property type="match status" value="1"/>
</dbReference>
<dbReference type="InterPro" id="IPR036390">
    <property type="entry name" value="WH_DNA-bd_sf"/>
</dbReference>
<dbReference type="RefSeq" id="WP_344772120.1">
    <property type="nucleotide sequence ID" value="NZ_BAABAH010000001.1"/>
</dbReference>
<evidence type="ECO:0000313" key="4">
    <source>
        <dbReference type="Proteomes" id="UP001501821"/>
    </source>
</evidence>
<dbReference type="Gene3D" id="3.30.420.40">
    <property type="match status" value="3"/>
</dbReference>
<dbReference type="PANTHER" id="PTHR18964">
    <property type="entry name" value="ROK (REPRESSOR, ORF, KINASE) FAMILY"/>
    <property type="match status" value="1"/>
</dbReference>
<dbReference type="InterPro" id="IPR036388">
    <property type="entry name" value="WH-like_DNA-bd_sf"/>
</dbReference>
<evidence type="ECO:0000256" key="1">
    <source>
        <dbReference type="ARBA" id="ARBA00006479"/>
    </source>
</evidence>
<name>A0ABP7HTF5_9ACTN</name>
<reference evidence="4" key="1">
    <citation type="journal article" date="2019" name="Int. J. Syst. Evol. Microbiol.">
        <title>The Global Catalogue of Microorganisms (GCM) 10K type strain sequencing project: providing services to taxonomists for standard genome sequencing and annotation.</title>
        <authorList>
            <consortium name="The Broad Institute Genomics Platform"/>
            <consortium name="The Broad Institute Genome Sequencing Center for Infectious Disease"/>
            <person name="Wu L."/>
            <person name="Ma J."/>
        </authorList>
    </citation>
    <scope>NUCLEOTIDE SEQUENCE [LARGE SCALE GENOMIC DNA]</scope>
    <source>
        <strain evidence="4">JCM 16953</strain>
    </source>
</reference>
<dbReference type="EMBL" id="BAABAH010000001">
    <property type="protein sequence ID" value="GAA3803956.1"/>
    <property type="molecule type" value="Genomic_DNA"/>
</dbReference>
<dbReference type="SUPFAM" id="SSF53067">
    <property type="entry name" value="Actin-like ATPase domain"/>
    <property type="match status" value="1"/>
</dbReference>
<dbReference type="InterPro" id="IPR043129">
    <property type="entry name" value="ATPase_NBD"/>
</dbReference>
<feature type="compositionally biased region" description="Basic and acidic residues" evidence="2">
    <location>
        <begin position="1"/>
        <end position="11"/>
    </location>
</feature>
<gene>
    <name evidence="3" type="ORF">GCM10022242_04090</name>
</gene>
<evidence type="ECO:0000313" key="3">
    <source>
        <dbReference type="EMBL" id="GAA3803956.1"/>
    </source>
</evidence>
<dbReference type="PANTHER" id="PTHR18964:SF149">
    <property type="entry name" value="BIFUNCTIONAL UDP-N-ACETYLGLUCOSAMINE 2-EPIMERASE_N-ACETYLMANNOSAMINE KINASE"/>
    <property type="match status" value="1"/>
</dbReference>
<dbReference type="Pfam" id="PF00480">
    <property type="entry name" value="ROK"/>
    <property type="match status" value="1"/>
</dbReference>
<dbReference type="InterPro" id="IPR049874">
    <property type="entry name" value="ROK_cs"/>
</dbReference>
<dbReference type="Gene3D" id="1.10.10.10">
    <property type="entry name" value="Winged helix-like DNA-binding domain superfamily/Winged helix DNA-binding domain"/>
    <property type="match status" value="1"/>
</dbReference>